<organism evidence="2 3">
    <name type="scientific">Cellulomonas iranensis</name>
    <dbReference type="NCBI Taxonomy" id="76862"/>
    <lineage>
        <taxon>Bacteria</taxon>
        <taxon>Bacillati</taxon>
        <taxon>Actinomycetota</taxon>
        <taxon>Actinomycetes</taxon>
        <taxon>Micrococcales</taxon>
        <taxon>Cellulomonadaceae</taxon>
        <taxon>Cellulomonas</taxon>
    </lineage>
</organism>
<dbReference type="InterPro" id="IPR047955">
    <property type="entry name" value="DrmC-like"/>
</dbReference>
<dbReference type="InterPro" id="IPR001736">
    <property type="entry name" value="PLipase_D/transphosphatidylase"/>
</dbReference>
<dbReference type="NCBIfam" id="NF038319">
    <property type="entry name" value="DISARM_DrmC_I"/>
    <property type="match status" value="1"/>
</dbReference>
<dbReference type="EMBL" id="JAUSVM010000001">
    <property type="protein sequence ID" value="MDQ0425573.1"/>
    <property type="molecule type" value="Genomic_DNA"/>
</dbReference>
<comment type="caution">
    <text evidence="2">The sequence shown here is derived from an EMBL/GenBank/DDBJ whole genome shotgun (WGS) entry which is preliminary data.</text>
</comment>
<dbReference type="PANTHER" id="PTHR21248">
    <property type="entry name" value="CARDIOLIPIN SYNTHASE"/>
    <property type="match status" value="1"/>
</dbReference>
<keyword evidence="3" id="KW-1185">Reference proteome</keyword>
<feature type="domain" description="PLD phosphodiesterase" evidence="1">
    <location>
        <begin position="173"/>
        <end position="200"/>
    </location>
</feature>
<dbReference type="Pfam" id="PF13091">
    <property type="entry name" value="PLDc_2"/>
    <property type="match status" value="1"/>
</dbReference>
<reference evidence="2 3" key="1">
    <citation type="submission" date="2023-07" db="EMBL/GenBank/DDBJ databases">
        <title>Sequencing the genomes of 1000 actinobacteria strains.</title>
        <authorList>
            <person name="Klenk H.-P."/>
        </authorList>
    </citation>
    <scope>NUCLEOTIDE SEQUENCE [LARGE SCALE GENOMIC DNA]</scope>
    <source>
        <strain evidence="2 3">DSM 14785</strain>
    </source>
</reference>
<dbReference type="PANTHER" id="PTHR21248:SF22">
    <property type="entry name" value="PHOSPHOLIPASE D"/>
    <property type="match status" value="1"/>
</dbReference>
<dbReference type="Proteomes" id="UP001240250">
    <property type="component" value="Unassembled WGS sequence"/>
</dbReference>
<dbReference type="RefSeq" id="WP_070318697.1">
    <property type="nucleotide sequence ID" value="NZ_JAUSVM010000001.1"/>
</dbReference>
<dbReference type="Gene3D" id="3.30.870.10">
    <property type="entry name" value="Endonuclease Chain A"/>
    <property type="match status" value="1"/>
</dbReference>
<name>A0ABU0GKF8_9CELL</name>
<gene>
    <name evidence="2" type="ORF">JO380_001954</name>
</gene>
<sequence length="237" mass="24904">MRADLAALVGLLTPSELRRVAASLEATGRARRAAREVAPDRAPAVGVALAAVVSSFGNATALAAALRVIADAAEDRPEPPVVVWSGPQLQGDSVRTTEAIVRLIDDAEESVLASTYSGSSGAPFVQALRRAAQRKVAITLVVDVVERAETARALAHAVPRATVYGYHHEVRGQVGLQHSKILVIDGRFTLVTSANLSVAAVERHLEAGVLLDDPAVASRVSRRVADLVASAHLRQVE</sequence>
<accession>A0ABU0GKF8</accession>
<dbReference type="PROSITE" id="PS50035">
    <property type="entry name" value="PLD"/>
    <property type="match status" value="1"/>
</dbReference>
<proteinExistence type="predicted"/>
<dbReference type="SMART" id="SM00155">
    <property type="entry name" value="PLDc"/>
    <property type="match status" value="1"/>
</dbReference>
<protein>
    <submittedName>
        <fullName evidence="2">Phosphatidylserine/phosphatidylglycerophosphate/ cardiolipin synthase-like enzyme</fullName>
    </submittedName>
</protein>
<evidence type="ECO:0000313" key="2">
    <source>
        <dbReference type="EMBL" id="MDQ0425573.1"/>
    </source>
</evidence>
<evidence type="ECO:0000313" key="3">
    <source>
        <dbReference type="Proteomes" id="UP001240250"/>
    </source>
</evidence>
<dbReference type="SUPFAM" id="SSF56024">
    <property type="entry name" value="Phospholipase D/nuclease"/>
    <property type="match status" value="1"/>
</dbReference>
<evidence type="ECO:0000259" key="1">
    <source>
        <dbReference type="PROSITE" id="PS50035"/>
    </source>
</evidence>
<dbReference type="InterPro" id="IPR025202">
    <property type="entry name" value="PLD-like_dom"/>
</dbReference>